<accession>A0A2M6WIX3</accession>
<dbReference type="Pfam" id="PF13196">
    <property type="entry name" value="DUF4012"/>
    <property type="match status" value="1"/>
</dbReference>
<dbReference type="Proteomes" id="UP000228635">
    <property type="component" value="Unassembled WGS sequence"/>
</dbReference>
<evidence type="ECO:0008006" key="3">
    <source>
        <dbReference type="Google" id="ProtNLM"/>
    </source>
</evidence>
<evidence type="ECO:0000313" key="1">
    <source>
        <dbReference type="EMBL" id="PIT92747.1"/>
    </source>
</evidence>
<organism evidence="1 2">
    <name type="scientific">Candidatus Harrisonbacteria bacterium CG10_big_fil_rev_8_21_14_0_10_42_17</name>
    <dbReference type="NCBI Taxonomy" id="1974584"/>
    <lineage>
        <taxon>Bacteria</taxon>
        <taxon>Candidatus Harrisoniibacteriota</taxon>
    </lineage>
</organism>
<dbReference type="EMBL" id="PFBA01000011">
    <property type="protein sequence ID" value="PIT92747.1"/>
    <property type="molecule type" value="Genomic_DNA"/>
</dbReference>
<evidence type="ECO:0000313" key="2">
    <source>
        <dbReference type="Proteomes" id="UP000228635"/>
    </source>
</evidence>
<reference evidence="2" key="1">
    <citation type="submission" date="2017-09" db="EMBL/GenBank/DDBJ databases">
        <title>Depth-based differentiation of microbial function through sediment-hosted aquifers and enrichment of novel symbionts in the deep terrestrial subsurface.</title>
        <authorList>
            <person name="Probst A.J."/>
            <person name="Ladd B."/>
            <person name="Jarett J.K."/>
            <person name="Geller-Mcgrath D.E."/>
            <person name="Sieber C.M.K."/>
            <person name="Emerson J.B."/>
            <person name="Anantharaman K."/>
            <person name="Thomas B.C."/>
            <person name="Malmstrom R."/>
            <person name="Stieglmeier M."/>
            <person name="Klingl A."/>
            <person name="Woyke T."/>
            <person name="Ryan C.M."/>
            <person name="Banfield J.F."/>
        </authorList>
    </citation>
    <scope>NUCLEOTIDE SEQUENCE [LARGE SCALE GENOMIC DNA]</scope>
</reference>
<sequence>MHAFLPGSIQRIRFLIFLTMSHHFLDIQPPSGKKRREPSVVLRYDSETNLSRKVRVLEHTRPHPSVSLVPKLLKITLAVFLVGTLGLTSFYIASILNFKKLVSTSAETLQKTFHEAGSALRVFETGEARESFATLREELEKIKRKADESGLDTFSALSARIVPEFKGASFAFGSLAEFSNSALTISENLDAIQEHGFRWMLNQQGTEFLNRLEHIYEELLHSKRLISILQDNNEVLNLPDFRDQYLSLGHLLDKGGEFVGSLFGLLSVPHEQHFLLFFQNTSEIRPGGGFVGSYADITMKRGSIEDIDVVGIYDPDGQLDLEVVPPKPLQAITTDWGARDANWFFDFPTSARKIIYFLEQSKIYQERAVTFNGAIALNVNIIEDLLDVVGPLELPDYNLTITRDNFLREVQREVETGADKAAGEPKRILKVMAPLFLERLSYLDEAQRTLLSKNIGKYITHKDVMVYFKDPVIQRNLVDFGIAGDVLRVPDDFRGEYLAVVNANIAGGKTDAYISQTIHFNSFINSDGLIDNTMTLERTHTGNTQKEWWYDTKNKNYVQLFTPLGSTLYDLEGNTKRTISEPIDYKKKGYLIDKDLASFEDTTRPLSDLGVEQYEAFGKTVFPAWFYLDSGTTDSLVYRYTNPKKLLLRNETPYVFIFERQSGVDTSLEVLLEAPPRYVWKETGDARFVEVFENPPARVQINLTLVPVSGS</sequence>
<dbReference type="InterPro" id="IPR025101">
    <property type="entry name" value="DUF4012"/>
</dbReference>
<protein>
    <recommendedName>
        <fullName evidence="3">DUF4012 domain-containing protein</fullName>
    </recommendedName>
</protein>
<name>A0A2M6WIX3_9BACT</name>
<proteinExistence type="predicted"/>
<comment type="caution">
    <text evidence="1">The sequence shown here is derived from an EMBL/GenBank/DDBJ whole genome shotgun (WGS) entry which is preliminary data.</text>
</comment>
<gene>
    <name evidence="1" type="ORF">COU08_00785</name>
</gene>
<dbReference type="AlphaFoldDB" id="A0A2M6WIX3"/>